<dbReference type="GO" id="GO:0008614">
    <property type="term" value="P:pyridoxine metabolic process"/>
    <property type="evidence" value="ECO:0007669"/>
    <property type="project" value="TreeGrafter"/>
</dbReference>
<evidence type="ECO:0000256" key="2">
    <source>
        <dbReference type="SAM" id="MobiDB-lite"/>
    </source>
</evidence>
<sequence length="206" mass="22089">MQELIGGWDGRVSRNGWGSQVESFEAPLDIPSLPSSSSSTPADPFPGVFIRAPVVERLLPSTDVDDAQPNQPAESGLRPGEELSNVNLVQYPVKGAEINTPATPLVEDPLEKAGAPAAASEPVKQALRLAVAPPMKRSSPAPEIEVIARLAPEVRPPPELAPGPDADVVALRQGNVFVTTFHPELTRDTRLHRWWVEECVVPLLPA</sequence>
<dbReference type="GeneID" id="37027386"/>
<dbReference type="InterPro" id="IPR002161">
    <property type="entry name" value="PdxT/SNO"/>
</dbReference>
<organism evidence="3 4">
    <name type="scientific">Jaminaea rosea</name>
    <dbReference type="NCBI Taxonomy" id="1569628"/>
    <lineage>
        <taxon>Eukaryota</taxon>
        <taxon>Fungi</taxon>
        <taxon>Dikarya</taxon>
        <taxon>Basidiomycota</taxon>
        <taxon>Ustilaginomycotina</taxon>
        <taxon>Exobasidiomycetes</taxon>
        <taxon>Microstromatales</taxon>
        <taxon>Microstromatales incertae sedis</taxon>
        <taxon>Jaminaea</taxon>
    </lineage>
</organism>
<dbReference type="Proteomes" id="UP000245884">
    <property type="component" value="Unassembled WGS sequence"/>
</dbReference>
<evidence type="ECO:0000313" key="3">
    <source>
        <dbReference type="EMBL" id="PWN29824.1"/>
    </source>
</evidence>
<dbReference type="AlphaFoldDB" id="A0A316UXV8"/>
<reference evidence="3 4" key="1">
    <citation type="journal article" date="2018" name="Mol. Biol. Evol.">
        <title>Broad Genomic Sampling Reveals a Smut Pathogenic Ancestry of the Fungal Clade Ustilaginomycotina.</title>
        <authorList>
            <person name="Kijpornyongpan T."/>
            <person name="Mondo S.J."/>
            <person name="Barry K."/>
            <person name="Sandor L."/>
            <person name="Lee J."/>
            <person name="Lipzen A."/>
            <person name="Pangilinan J."/>
            <person name="LaButti K."/>
            <person name="Hainaut M."/>
            <person name="Henrissat B."/>
            <person name="Grigoriev I.V."/>
            <person name="Spatafora J.W."/>
            <person name="Aime M.C."/>
        </authorList>
    </citation>
    <scope>NUCLEOTIDE SEQUENCE [LARGE SCALE GENOMIC DNA]</scope>
    <source>
        <strain evidence="3 4">MCA 5214</strain>
    </source>
</reference>
<proteinExistence type="predicted"/>
<protein>
    <recommendedName>
        <fullName evidence="5">Glutaminase</fullName>
    </recommendedName>
</protein>
<dbReference type="PANTHER" id="PTHR31559:SF0">
    <property type="entry name" value="PYRIDOXAL 5'-PHOSPHATE SYNTHASE SUBUNIT SNO1-RELATED"/>
    <property type="match status" value="1"/>
</dbReference>
<dbReference type="STRING" id="1569628.A0A316UXV8"/>
<dbReference type="GO" id="GO:0004359">
    <property type="term" value="F:glutaminase activity"/>
    <property type="evidence" value="ECO:0007669"/>
    <property type="project" value="InterPro"/>
</dbReference>
<keyword evidence="1" id="KW-0315">Glutamine amidotransferase</keyword>
<dbReference type="PANTHER" id="PTHR31559">
    <property type="entry name" value="PYRIDOXAL 5'-PHOSPHATE SYNTHASE SUBUNIT SNO"/>
    <property type="match status" value="1"/>
</dbReference>
<dbReference type="OrthoDB" id="2039at2759"/>
<dbReference type="GO" id="GO:0042823">
    <property type="term" value="P:pyridoxal phosphate biosynthetic process"/>
    <property type="evidence" value="ECO:0007669"/>
    <property type="project" value="InterPro"/>
</dbReference>
<evidence type="ECO:0008006" key="5">
    <source>
        <dbReference type="Google" id="ProtNLM"/>
    </source>
</evidence>
<evidence type="ECO:0000256" key="1">
    <source>
        <dbReference type="ARBA" id="ARBA00022962"/>
    </source>
</evidence>
<dbReference type="PROSITE" id="PS51130">
    <property type="entry name" value="PDXT_SNO_2"/>
    <property type="match status" value="1"/>
</dbReference>
<name>A0A316UXV8_9BASI</name>
<dbReference type="InterPro" id="IPR029062">
    <property type="entry name" value="Class_I_gatase-like"/>
</dbReference>
<dbReference type="Pfam" id="PF01174">
    <property type="entry name" value="SNO"/>
    <property type="match status" value="2"/>
</dbReference>
<dbReference type="EMBL" id="KZ819663">
    <property type="protein sequence ID" value="PWN29824.1"/>
    <property type="molecule type" value="Genomic_DNA"/>
</dbReference>
<dbReference type="GO" id="GO:0005829">
    <property type="term" value="C:cytosol"/>
    <property type="evidence" value="ECO:0007669"/>
    <property type="project" value="TreeGrafter"/>
</dbReference>
<feature type="region of interest" description="Disordered" evidence="2">
    <location>
        <begin position="62"/>
        <end position="81"/>
    </location>
</feature>
<dbReference type="RefSeq" id="XP_025364436.1">
    <property type="nucleotide sequence ID" value="XM_025505563.1"/>
</dbReference>
<gene>
    <name evidence="3" type="ORF">BDZ90DRAFT_230664</name>
</gene>
<keyword evidence="4" id="KW-1185">Reference proteome</keyword>
<dbReference type="Gene3D" id="3.40.50.880">
    <property type="match status" value="2"/>
</dbReference>
<evidence type="ECO:0000313" key="4">
    <source>
        <dbReference type="Proteomes" id="UP000245884"/>
    </source>
</evidence>
<accession>A0A316UXV8</accession>
<dbReference type="GO" id="GO:1903600">
    <property type="term" value="C:glutaminase complex"/>
    <property type="evidence" value="ECO:0007669"/>
    <property type="project" value="TreeGrafter"/>
</dbReference>
<dbReference type="SUPFAM" id="SSF52317">
    <property type="entry name" value="Class I glutamine amidotransferase-like"/>
    <property type="match status" value="1"/>
</dbReference>